<organism evidence="2 3">
    <name type="scientific">Microbacterium invictum</name>
    <dbReference type="NCBI Taxonomy" id="515415"/>
    <lineage>
        <taxon>Bacteria</taxon>
        <taxon>Bacillati</taxon>
        <taxon>Actinomycetota</taxon>
        <taxon>Actinomycetes</taxon>
        <taxon>Micrococcales</taxon>
        <taxon>Microbacteriaceae</taxon>
        <taxon>Microbacterium</taxon>
    </lineage>
</organism>
<dbReference type="AlphaFoldDB" id="A0AA40VPC4"/>
<dbReference type="EMBL" id="JACIFH010000001">
    <property type="protein sequence ID" value="MBB4141198.1"/>
    <property type="molecule type" value="Genomic_DNA"/>
</dbReference>
<proteinExistence type="predicted"/>
<evidence type="ECO:0000259" key="1">
    <source>
        <dbReference type="Pfam" id="PF00557"/>
    </source>
</evidence>
<reference evidence="2 3" key="1">
    <citation type="submission" date="2020-08" db="EMBL/GenBank/DDBJ databases">
        <title>Sequencing the genomes of 1000 actinobacteria strains.</title>
        <authorList>
            <person name="Klenk H.-P."/>
        </authorList>
    </citation>
    <scope>NUCLEOTIDE SEQUENCE [LARGE SCALE GENOMIC DNA]</scope>
    <source>
        <strain evidence="2 3">DSM 19600</strain>
    </source>
</reference>
<dbReference type="SUPFAM" id="SSF55920">
    <property type="entry name" value="Creatinase/aminopeptidase"/>
    <property type="match status" value="1"/>
</dbReference>
<dbReference type="InterPro" id="IPR050659">
    <property type="entry name" value="Peptidase_M24B"/>
</dbReference>
<sequence length="346" mass="35937">MPPSAADRLLKQQRLAAVCGEGPPLLLTSHEALAWYLDGVRTHVSLAGPSVLAVRAALEGDTLFVAANEADRLTAEELLPADAARIVPVPWQTPPAVAAAAAGPHIAEAEIAGALRAARASLLPAESDRYRALGRETAEAMTDVAAFLSPASTERETAAALAGALVARGIDPLVILVSGSGRLAHRHPLPTTDPLGTRAMLVVCGRRHGLIANATRWVGDTGADDARILEVEAGFFAATRPGARLDEAFAAGCAAYGAAGFEAGEWQNHHQGGPTGYAGRDPRATAEVRDAVVSHHAFAWNPSAPGAKVEDTVLVTDAGIEVLTLDPRWPARTHAGLPRPTARPFG</sequence>
<dbReference type="PANTHER" id="PTHR46112:SF2">
    <property type="entry name" value="XAA-PRO AMINOPEPTIDASE P-RELATED"/>
    <property type="match status" value="1"/>
</dbReference>
<dbReference type="GO" id="GO:0004177">
    <property type="term" value="F:aminopeptidase activity"/>
    <property type="evidence" value="ECO:0007669"/>
    <property type="project" value="UniProtKB-KW"/>
</dbReference>
<dbReference type="Gene3D" id="3.90.230.10">
    <property type="entry name" value="Creatinase/methionine aminopeptidase superfamily"/>
    <property type="match status" value="1"/>
</dbReference>
<evidence type="ECO:0000313" key="3">
    <source>
        <dbReference type="Proteomes" id="UP000549113"/>
    </source>
</evidence>
<keyword evidence="2" id="KW-0378">Hydrolase</keyword>
<dbReference type="Proteomes" id="UP000549113">
    <property type="component" value="Unassembled WGS sequence"/>
</dbReference>
<comment type="caution">
    <text evidence="2">The sequence shown here is derived from an EMBL/GenBank/DDBJ whole genome shotgun (WGS) entry which is preliminary data.</text>
</comment>
<keyword evidence="2" id="KW-0645">Protease</keyword>
<evidence type="ECO:0000313" key="2">
    <source>
        <dbReference type="EMBL" id="MBB4141198.1"/>
    </source>
</evidence>
<protein>
    <submittedName>
        <fullName evidence="2">Xaa-Pro aminopeptidase</fullName>
    </submittedName>
</protein>
<keyword evidence="3" id="KW-1185">Reference proteome</keyword>
<dbReference type="InterPro" id="IPR000994">
    <property type="entry name" value="Pept_M24"/>
</dbReference>
<gene>
    <name evidence="2" type="ORF">BKA10_002992</name>
</gene>
<accession>A0AA40VPC4</accession>
<feature type="domain" description="Peptidase M24" evidence="1">
    <location>
        <begin position="129"/>
        <end position="317"/>
    </location>
</feature>
<dbReference type="Pfam" id="PF00557">
    <property type="entry name" value="Peptidase_M24"/>
    <property type="match status" value="1"/>
</dbReference>
<dbReference type="PANTHER" id="PTHR46112">
    <property type="entry name" value="AMINOPEPTIDASE"/>
    <property type="match status" value="1"/>
</dbReference>
<dbReference type="InterPro" id="IPR036005">
    <property type="entry name" value="Creatinase/aminopeptidase-like"/>
</dbReference>
<name>A0AA40VPC4_9MICO</name>
<keyword evidence="2" id="KW-0031">Aminopeptidase</keyword>